<gene>
    <name evidence="2" type="ORF">Adt_07188</name>
</gene>
<dbReference type="Proteomes" id="UP001604336">
    <property type="component" value="Unassembled WGS sequence"/>
</dbReference>
<dbReference type="AlphaFoldDB" id="A0ABD1V936"/>
<evidence type="ECO:0000256" key="1">
    <source>
        <dbReference type="SAM" id="MobiDB-lite"/>
    </source>
</evidence>
<evidence type="ECO:0000313" key="3">
    <source>
        <dbReference type="Proteomes" id="UP001604336"/>
    </source>
</evidence>
<proteinExistence type="predicted"/>
<keyword evidence="3" id="KW-1185">Reference proteome</keyword>
<name>A0ABD1V936_9LAMI</name>
<sequence>MLRASILQEEPLQIEVLYLRFPRIPHQLNHVYGRNKSCGCRRVATHHPFRRLRRQPESRPVSEQSFWANTPPSATRRPPFTLAILTQKVGKKSKLLSILNLLPYSRIRAKLLVIFWSIVNLIQD</sequence>
<accession>A0ABD1V936</accession>
<dbReference type="EMBL" id="JBFOLK010000002">
    <property type="protein sequence ID" value="KAL2533837.1"/>
    <property type="molecule type" value="Genomic_DNA"/>
</dbReference>
<feature type="region of interest" description="Disordered" evidence="1">
    <location>
        <begin position="52"/>
        <end position="76"/>
    </location>
</feature>
<comment type="caution">
    <text evidence="2">The sequence shown here is derived from an EMBL/GenBank/DDBJ whole genome shotgun (WGS) entry which is preliminary data.</text>
</comment>
<feature type="compositionally biased region" description="Polar residues" evidence="1">
    <location>
        <begin position="61"/>
        <end position="73"/>
    </location>
</feature>
<protein>
    <submittedName>
        <fullName evidence="2">Uncharacterized protein</fullName>
    </submittedName>
</protein>
<organism evidence="2 3">
    <name type="scientific">Abeliophyllum distichum</name>
    <dbReference type="NCBI Taxonomy" id="126358"/>
    <lineage>
        <taxon>Eukaryota</taxon>
        <taxon>Viridiplantae</taxon>
        <taxon>Streptophyta</taxon>
        <taxon>Embryophyta</taxon>
        <taxon>Tracheophyta</taxon>
        <taxon>Spermatophyta</taxon>
        <taxon>Magnoliopsida</taxon>
        <taxon>eudicotyledons</taxon>
        <taxon>Gunneridae</taxon>
        <taxon>Pentapetalae</taxon>
        <taxon>asterids</taxon>
        <taxon>lamiids</taxon>
        <taxon>Lamiales</taxon>
        <taxon>Oleaceae</taxon>
        <taxon>Forsythieae</taxon>
        <taxon>Abeliophyllum</taxon>
    </lineage>
</organism>
<evidence type="ECO:0000313" key="2">
    <source>
        <dbReference type="EMBL" id="KAL2533837.1"/>
    </source>
</evidence>
<reference evidence="3" key="1">
    <citation type="submission" date="2024-07" db="EMBL/GenBank/DDBJ databases">
        <title>Two chromosome-level genome assemblies of Korean endemic species Abeliophyllum distichum and Forsythia ovata (Oleaceae).</title>
        <authorList>
            <person name="Jang H."/>
        </authorList>
    </citation>
    <scope>NUCLEOTIDE SEQUENCE [LARGE SCALE GENOMIC DNA]</scope>
</reference>